<dbReference type="AlphaFoldDB" id="A0AAV9PE68"/>
<dbReference type="PROSITE" id="PS00678">
    <property type="entry name" value="WD_REPEATS_1"/>
    <property type="match status" value="1"/>
</dbReference>
<dbReference type="InterPro" id="IPR015943">
    <property type="entry name" value="WD40/YVTN_repeat-like_dom_sf"/>
</dbReference>
<feature type="region of interest" description="Disordered" evidence="4">
    <location>
        <begin position="37"/>
        <end position="57"/>
    </location>
</feature>
<reference evidence="5 6" key="1">
    <citation type="submission" date="2023-08" db="EMBL/GenBank/DDBJ databases">
        <title>Black Yeasts Isolated from many extreme environments.</title>
        <authorList>
            <person name="Coleine C."/>
            <person name="Stajich J.E."/>
            <person name="Selbmann L."/>
        </authorList>
    </citation>
    <scope>NUCLEOTIDE SEQUENCE [LARGE SCALE GENOMIC DNA]</scope>
    <source>
        <strain evidence="5 6">CCFEE 5935</strain>
    </source>
</reference>
<organism evidence="5 6">
    <name type="scientific">Saxophila tyrrhenica</name>
    <dbReference type="NCBI Taxonomy" id="1690608"/>
    <lineage>
        <taxon>Eukaryota</taxon>
        <taxon>Fungi</taxon>
        <taxon>Dikarya</taxon>
        <taxon>Ascomycota</taxon>
        <taxon>Pezizomycotina</taxon>
        <taxon>Dothideomycetes</taxon>
        <taxon>Dothideomycetidae</taxon>
        <taxon>Mycosphaerellales</taxon>
        <taxon>Extremaceae</taxon>
        <taxon>Saxophila</taxon>
    </lineage>
</organism>
<protein>
    <recommendedName>
        <fullName evidence="7">WD40 repeat-like protein</fullName>
    </recommendedName>
</protein>
<gene>
    <name evidence="5" type="ORF">LTR77_003627</name>
</gene>
<dbReference type="EMBL" id="JAVRRT010000005">
    <property type="protein sequence ID" value="KAK5171990.1"/>
    <property type="molecule type" value="Genomic_DNA"/>
</dbReference>
<dbReference type="Proteomes" id="UP001337655">
    <property type="component" value="Unassembled WGS sequence"/>
</dbReference>
<evidence type="ECO:0000256" key="1">
    <source>
        <dbReference type="ARBA" id="ARBA00022574"/>
    </source>
</evidence>
<sequence>MDTLLQHAYIARLDETLFCPSSTAAIDSPFPLSSIFPPPASPNALEDANASHERRREGVPVRVDGVERDRALLSSREEALSRSSIRPLDRGHPPPPAELWSHEAGERTPDRTYWQHTQAELLPRPAGHLDQSGELVNGLIIPTQDGTHHALGFWESLDSILHSSRPPLSSYAVDHSAVIVDDHRGSYDFSDFLQRWNRRDSEAPASVQALQPNDDNLEARVQDVAREDTHAAPVDMQGIRWDIAVRSTALSTRRCWHPTSTKYVSPPSIEGPAQALRTDAEANYCFRRFSPKHRAQISHHQLRNTLAANRRNDVFYAAGDKVYRTSLASSETHDTIIDLSPPTSCASGFRITCLAASPQSHADNFVIAGGFNGEYAMLDLSAEHGCVTEGFVSHAYNGVVTHISTNHDRRSGLLQAAFCSNDRTLRIMDAATERFTNIHRFDRAVNCSAVSATNRLRVVVGDSEQVYITDADRGEMLATLHGHNDHIFSCAWSPDGRTVATGAEDRKVIIWDARNWRHALATRTCMISSARSLHFTDDGFLVAAEDEDVVCVYEPRNFDLRQSVRFFGSISGVALLDGGAEMVIANGDRMVGGLMSFQRADQGRNDGSYGRRLDDWVDLESVIRPRRGVGRHSWAGAFEVMV</sequence>
<evidence type="ECO:0000256" key="2">
    <source>
        <dbReference type="ARBA" id="ARBA00022737"/>
    </source>
</evidence>
<dbReference type="PROSITE" id="PS50294">
    <property type="entry name" value="WD_REPEATS_REGION"/>
    <property type="match status" value="1"/>
</dbReference>
<feature type="region of interest" description="Disordered" evidence="4">
    <location>
        <begin position="74"/>
        <end position="106"/>
    </location>
</feature>
<keyword evidence="1 3" id="KW-0853">WD repeat</keyword>
<comment type="caution">
    <text evidence="5">The sequence shown here is derived from an EMBL/GenBank/DDBJ whole genome shotgun (WGS) entry which is preliminary data.</text>
</comment>
<dbReference type="PANTHER" id="PTHR43991">
    <property type="entry name" value="WD REPEAT PROTEIN (AFU_ORTHOLOGUE AFUA_8G05640)-RELATED"/>
    <property type="match status" value="1"/>
</dbReference>
<name>A0AAV9PE68_9PEZI</name>
<dbReference type="Pfam" id="PF00400">
    <property type="entry name" value="WD40"/>
    <property type="match status" value="1"/>
</dbReference>
<dbReference type="PROSITE" id="PS50082">
    <property type="entry name" value="WD_REPEATS_2"/>
    <property type="match status" value="1"/>
</dbReference>
<dbReference type="Gene3D" id="2.130.10.10">
    <property type="entry name" value="YVTN repeat-like/Quinoprotein amine dehydrogenase"/>
    <property type="match status" value="1"/>
</dbReference>
<dbReference type="InterPro" id="IPR036322">
    <property type="entry name" value="WD40_repeat_dom_sf"/>
</dbReference>
<evidence type="ECO:0000256" key="4">
    <source>
        <dbReference type="SAM" id="MobiDB-lite"/>
    </source>
</evidence>
<dbReference type="SMART" id="SM00320">
    <property type="entry name" value="WD40"/>
    <property type="match status" value="2"/>
</dbReference>
<dbReference type="InterPro" id="IPR001680">
    <property type="entry name" value="WD40_rpt"/>
</dbReference>
<keyword evidence="6" id="KW-1185">Reference proteome</keyword>
<evidence type="ECO:0008006" key="7">
    <source>
        <dbReference type="Google" id="ProtNLM"/>
    </source>
</evidence>
<feature type="repeat" description="WD" evidence="3">
    <location>
        <begin position="480"/>
        <end position="515"/>
    </location>
</feature>
<dbReference type="RefSeq" id="XP_064660834.1">
    <property type="nucleotide sequence ID" value="XM_064800883.1"/>
</dbReference>
<evidence type="ECO:0000313" key="5">
    <source>
        <dbReference type="EMBL" id="KAK5171990.1"/>
    </source>
</evidence>
<keyword evidence="2" id="KW-0677">Repeat</keyword>
<evidence type="ECO:0000256" key="3">
    <source>
        <dbReference type="PROSITE-ProRule" id="PRU00221"/>
    </source>
</evidence>
<evidence type="ECO:0000313" key="6">
    <source>
        <dbReference type="Proteomes" id="UP001337655"/>
    </source>
</evidence>
<proteinExistence type="predicted"/>
<dbReference type="InterPro" id="IPR019775">
    <property type="entry name" value="WD40_repeat_CS"/>
</dbReference>
<dbReference type="GeneID" id="89924973"/>
<dbReference type="SUPFAM" id="SSF50978">
    <property type="entry name" value="WD40 repeat-like"/>
    <property type="match status" value="1"/>
</dbReference>
<dbReference type="PANTHER" id="PTHR43991:SF12">
    <property type="entry name" value="WD REPEAT PROTEIN (AFU_ORTHOLOGUE AFUA_8G05640)"/>
    <property type="match status" value="1"/>
</dbReference>
<accession>A0AAV9PE68</accession>